<evidence type="ECO:0000256" key="1">
    <source>
        <dbReference type="SAM" id="MobiDB-lite"/>
    </source>
</evidence>
<protein>
    <submittedName>
        <fullName evidence="2">Uncharacterized protein</fullName>
    </submittedName>
</protein>
<organism evidence="2 3">
    <name type="scientific">Massarina eburnea CBS 473.64</name>
    <dbReference type="NCBI Taxonomy" id="1395130"/>
    <lineage>
        <taxon>Eukaryota</taxon>
        <taxon>Fungi</taxon>
        <taxon>Dikarya</taxon>
        <taxon>Ascomycota</taxon>
        <taxon>Pezizomycotina</taxon>
        <taxon>Dothideomycetes</taxon>
        <taxon>Pleosporomycetidae</taxon>
        <taxon>Pleosporales</taxon>
        <taxon>Massarineae</taxon>
        <taxon>Massarinaceae</taxon>
        <taxon>Massarina</taxon>
    </lineage>
</organism>
<feature type="compositionally biased region" description="Polar residues" evidence="1">
    <location>
        <begin position="38"/>
        <end position="51"/>
    </location>
</feature>
<dbReference type="Proteomes" id="UP000799753">
    <property type="component" value="Unassembled WGS sequence"/>
</dbReference>
<dbReference type="AlphaFoldDB" id="A0A6A6RTQ1"/>
<accession>A0A6A6RTQ1</accession>
<evidence type="ECO:0000313" key="3">
    <source>
        <dbReference type="Proteomes" id="UP000799753"/>
    </source>
</evidence>
<proteinExistence type="predicted"/>
<keyword evidence="3" id="KW-1185">Reference proteome</keyword>
<dbReference type="EMBL" id="MU006789">
    <property type="protein sequence ID" value="KAF2638567.1"/>
    <property type="molecule type" value="Genomic_DNA"/>
</dbReference>
<feature type="region of interest" description="Disordered" evidence="1">
    <location>
        <begin position="32"/>
        <end position="71"/>
    </location>
</feature>
<reference evidence="2" key="1">
    <citation type="journal article" date="2020" name="Stud. Mycol.">
        <title>101 Dothideomycetes genomes: a test case for predicting lifestyles and emergence of pathogens.</title>
        <authorList>
            <person name="Haridas S."/>
            <person name="Albert R."/>
            <person name="Binder M."/>
            <person name="Bloem J."/>
            <person name="Labutti K."/>
            <person name="Salamov A."/>
            <person name="Andreopoulos B."/>
            <person name="Baker S."/>
            <person name="Barry K."/>
            <person name="Bills G."/>
            <person name="Bluhm B."/>
            <person name="Cannon C."/>
            <person name="Castanera R."/>
            <person name="Culley D."/>
            <person name="Daum C."/>
            <person name="Ezra D."/>
            <person name="Gonzalez J."/>
            <person name="Henrissat B."/>
            <person name="Kuo A."/>
            <person name="Liang C."/>
            <person name="Lipzen A."/>
            <person name="Lutzoni F."/>
            <person name="Magnuson J."/>
            <person name="Mondo S."/>
            <person name="Nolan M."/>
            <person name="Ohm R."/>
            <person name="Pangilinan J."/>
            <person name="Park H.-J."/>
            <person name="Ramirez L."/>
            <person name="Alfaro M."/>
            <person name="Sun H."/>
            <person name="Tritt A."/>
            <person name="Yoshinaga Y."/>
            <person name="Zwiers L.-H."/>
            <person name="Turgeon B."/>
            <person name="Goodwin S."/>
            <person name="Spatafora J."/>
            <person name="Crous P."/>
            <person name="Grigoriev I."/>
        </authorList>
    </citation>
    <scope>NUCLEOTIDE SEQUENCE</scope>
    <source>
        <strain evidence="2">CBS 473.64</strain>
    </source>
</reference>
<sequence length="111" mass="12261">MKAMKATRPLLVQKSTGLARFRCGPRAPGRPVLRMGLSVSSRPPTVESWTSPRYRAAPHDAPQSPRLQRPPPDLPRHCFCSRPYCCPPSVFSCCVTAPTSPARFIVRPPPL</sequence>
<gene>
    <name evidence="2" type="ORF">P280DRAFT_73667</name>
</gene>
<evidence type="ECO:0000313" key="2">
    <source>
        <dbReference type="EMBL" id="KAF2638567.1"/>
    </source>
</evidence>
<name>A0A6A6RTQ1_9PLEO</name>